<dbReference type="PANTHER" id="PTHR34361">
    <property type="entry name" value="OS08G0157800 PROTEIN"/>
    <property type="match status" value="1"/>
</dbReference>
<dbReference type="PANTHER" id="PTHR34361:SF2">
    <property type="entry name" value="OS08G0157800 PROTEIN"/>
    <property type="match status" value="1"/>
</dbReference>
<name>A0A484NDW3_9ASTE</name>
<organism evidence="2 3">
    <name type="scientific">Cuscuta campestris</name>
    <dbReference type="NCBI Taxonomy" id="132261"/>
    <lineage>
        <taxon>Eukaryota</taxon>
        <taxon>Viridiplantae</taxon>
        <taxon>Streptophyta</taxon>
        <taxon>Embryophyta</taxon>
        <taxon>Tracheophyta</taxon>
        <taxon>Spermatophyta</taxon>
        <taxon>Magnoliopsida</taxon>
        <taxon>eudicotyledons</taxon>
        <taxon>Gunneridae</taxon>
        <taxon>Pentapetalae</taxon>
        <taxon>asterids</taxon>
        <taxon>lamiids</taxon>
        <taxon>Solanales</taxon>
        <taxon>Convolvulaceae</taxon>
        <taxon>Cuscuteae</taxon>
        <taxon>Cuscuta</taxon>
        <taxon>Cuscuta subgen. Grammica</taxon>
        <taxon>Cuscuta sect. Cleistogrammica</taxon>
    </lineage>
</organism>
<evidence type="ECO:0000256" key="1">
    <source>
        <dbReference type="SAM" id="MobiDB-lite"/>
    </source>
</evidence>
<reference evidence="2 3" key="1">
    <citation type="submission" date="2018-04" db="EMBL/GenBank/DDBJ databases">
        <authorList>
            <person name="Vogel A."/>
        </authorList>
    </citation>
    <scope>NUCLEOTIDE SEQUENCE [LARGE SCALE GENOMIC DNA]</scope>
</reference>
<evidence type="ECO:0000313" key="3">
    <source>
        <dbReference type="Proteomes" id="UP000595140"/>
    </source>
</evidence>
<keyword evidence="3" id="KW-1185">Reference proteome</keyword>
<feature type="compositionally biased region" description="Polar residues" evidence="1">
    <location>
        <begin position="86"/>
        <end position="97"/>
    </location>
</feature>
<gene>
    <name evidence="2" type="ORF">CCAM_LOCUS41036</name>
</gene>
<protein>
    <submittedName>
        <fullName evidence="2">Uncharacterized protein</fullName>
    </submittedName>
</protein>
<sequence>MMWALGSGGSSLSSSSNLSPLAQPFTVDRFNNSKPTLNPHLNESPYSLPSSQSWQYTPHISASRSGFLSENSMETTSVPLADEKSVSQSADPSSSYWSTQTFGANSLMDEFSYISEGRPYYLPYASPVVSNNTPFLPINEATPDVGPTSGVQPGSVSSQVDYTQSLAGLHYSHSSSGVWNGLAHKKMGKKMQGNANLSFDNAIAGGSKHFKSPINQGAHALECRAETQDDSGTFFGNFTERETHEGFLKMGQMKEKCQKTYNAYEKCIQPLASHTCNDIPTPKSSTTVVIRPPEPAAVQISSTKRSPSFQTGQGGKFAAVQIDGLCSPPYSFKGEEHHQPLSSIGKGMYLSSKQLNVHPDDDDHKICNASLWSTKEGMAVQSHVDDTLKLTFESSSQSNATFTKVLDDMYLPSDDIQVVRYNESYQDGLDQHNPNVDSPCWKGTLASRTSPFDVEHMHPPQENHRFPSEVFSGATSSMLSNSNVVHNENGSALDGKTNLKGLLIENCPAKDHLSTDAGKVDPESQTHDSCDPSNCRTSNFCDSVDSVLNMNEVSQGCNVALDAAEKVLHSPSSQEDSELAHRHGRLSYPKLDVQTLVMAIHNLSELLRFQCSNDEPLFREAHHQALNHTINNLNACIPKKIGTMNTTQDKIVAVQNTVDGTKEGFHTDTGLTLPQIKIRSASCLHVQPTIQNMHGCDVTNEDLKPFLSISNPIIPKEDIMSQAIGKVLQENFEFDGEMESQALLFKNLWLEAEAKLCSLSYKARFDHMKIAMHMQKPSRAVDENVASAEKNSGFIGVSSIDADECSLHKPCIQSQSISHSANDILGRKGSVTSRYNILKYREENSSPMYVDKERGSDVIRTGFAGERSNRRPHIGKMRMQNFIKKNIVVIVMNGEWRARAPFLWREAWHVTGEHAATVENIPSLQASTSNCDADSSVMARLNILRGRDSYLGEEQFEPMHLNMSEEKIGNAAGGMVPPFLHHPTGMAHEIGSIAAAGKESTKAFHFSAPIDAAQQTNMHNRAASALHNTSSSDWEHIVKDDFVAWHG</sequence>
<dbReference type="Proteomes" id="UP000595140">
    <property type="component" value="Unassembled WGS sequence"/>
</dbReference>
<feature type="region of interest" description="Disordered" evidence="1">
    <location>
        <begin position="29"/>
        <end position="49"/>
    </location>
</feature>
<evidence type="ECO:0000313" key="2">
    <source>
        <dbReference type="EMBL" id="VFQ99260.1"/>
    </source>
</evidence>
<dbReference type="AlphaFoldDB" id="A0A484NDW3"/>
<proteinExistence type="predicted"/>
<feature type="region of interest" description="Disordered" evidence="1">
    <location>
        <begin position="73"/>
        <end position="97"/>
    </location>
</feature>
<accession>A0A484NDW3</accession>
<dbReference type="OrthoDB" id="611935at2759"/>
<dbReference type="EMBL" id="OOIL02006652">
    <property type="protein sequence ID" value="VFQ99260.1"/>
    <property type="molecule type" value="Genomic_DNA"/>
</dbReference>